<evidence type="ECO:0000256" key="7">
    <source>
        <dbReference type="ARBA" id="ARBA00023136"/>
    </source>
</evidence>
<dbReference type="PANTHER" id="PTHR30472:SF1">
    <property type="entry name" value="FE(3+) DICITRATE TRANSPORT SYSTEM PERMEASE PROTEIN FECC-RELATED"/>
    <property type="match status" value="1"/>
</dbReference>
<keyword evidence="4" id="KW-1003">Cell membrane</keyword>
<keyword evidence="10" id="KW-1185">Reference proteome</keyword>
<feature type="transmembrane region" description="Helical" evidence="8">
    <location>
        <begin position="23"/>
        <end position="45"/>
    </location>
</feature>
<keyword evidence="3" id="KW-0813">Transport</keyword>
<comment type="similarity">
    <text evidence="2">Belongs to the binding-protein-dependent transport system permease family. FecCD subfamily.</text>
</comment>
<gene>
    <name evidence="9" type="ORF">F9B16_42120</name>
</gene>
<evidence type="ECO:0000256" key="2">
    <source>
        <dbReference type="ARBA" id="ARBA00007935"/>
    </source>
</evidence>
<dbReference type="Proteomes" id="UP000483004">
    <property type="component" value="Unassembled WGS sequence"/>
</dbReference>
<sequence>MVIIGGRTEAAPTRDTAPASTRAYAAALAAGLVLLAAAAAASLAIGTRQIPPGQVWHALAAPTGTETDGIVRDLRLPRTLIGVAAGAALGLAGAVMQTLTRNPLADPGLLGVNAGASAAVATAIGVLGVTGFTGYLWFAFAGAGLAAVLVTLLGGAEPVRLALAGTAVNAALFGYVNGLQLLDTGTLDAMRRWSVGALDGRRGGELAGALPFLAAGAVLALALARSLDAIALGDDAARSLGAHPGRTRALSVAAITLLTGGATAVCGPIAFVGLMVPHAVRPFTGAGARRLLPCCLVYAPVLLLASDIAGRVVTPPGEVEAGIVTAFLGGLLLVVLVRGKVVRP</sequence>
<comment type="subcellular location">
    <subcellularLocation>
        <location evidence="1">Cell membrane</location>
        <topology evidence="1">Multi-pass membrane protein</topology>
    </subcellularLocation>
</comment>
<keyword evidence="5 8" id="KW-0812">Transmembrane</keyword>
<protein>
    <submittedName>
        <fullName evidence="9">Iron chelate uptake ABC transporter family permease subunit</fullName>
    </submittedName>
</protein>
<keyword evidence="6 8" id="KW-1133">Transmembrane helix</keyword>
<evidence type="ECO:0000256" key="8">
    <source>
        <dbReference type="SAM" id="Phobius"/>
    </source>
</evidence>
<dbReference type="Gene3D" id="1.10.3470.10">
    <property type="entry name" value="ABC transporter involved in vitamin B12 uptake, BtuC"/>
    <property type="match status" value="1"/>
</dbReference>
<dbReference type="EMBL" id="WBMR01000227">
    <property type="protein sequence ID" value="KAB2364119.1"/>
    <property type="molecule type" value="Genomic_DNA"/>
</dbReference>
<feature type="transmembrane region" description="Helical" evidence="8">
    <location>
        <begin position="249"/>
        <end position="276"/>
    </location>
</feature>
<feature type="transmembrane region" description="Helical" evidence="8">
    <location>
        <begin position="203"/>
        <end position="224"/>
    </location>
</feature>
<evidence type="ECO:0000313" key="10">
    <source>
        <dbReference type="Proteomes" id="UP000483004"/>
    </source>
</evidence>
<evidence type="ECO:0000256" key="6">
    <source>
        <dbReference type="ARBA" id="ARBA00022989"/>
    </source>
</evidence>
<evidence type="ECO:0000256" key="3">
    <source>
        <dbReference type="ARBA" id="ARBA00022448"/>
    </source>
</evidence>
<feature type="transmembrane region" description="Helical" evidence="8">
    <location>
        <begin position="288"/>
        <end position="309"/>
    </location>
</feature>
<dbReference type="GO" id="GO:0022857">
    <property type="term" value="F:transmembrane transporter activity"/>
    <property type="evidence" value="ECO:0007669"/>
    <property type="project" value="InterPro"/>
</dbReference>
<keyword evidence="7 8" id="KW-0472">Membrane</keyword>
<evidence type="ECO:0000256" key="5">
    <source>
        <dbReference type="ARBA" id="ARBA00022692"/>
    </source>
</evidence>
<feature type="transmembrane region" description="Helical" evidence="8">
    <location>
        <begin position="161"/>
        <end position="182"/>
    </location>
</feature>
<dbReference type="Pfam" id="PF01032">
    <property type="entry name" value="FecCD"/>
    <property type="match status" value="1"/>
</dbReference>
<dbReference type="PANTHER" id="PTHR30472">
    <property type="entry name" value="FERRIC ENTEROBACTIN TRANSPORT SYSTEM PERMEASE PROTEIN"/>
    <property type="match status" value="1"/>
</dbReference>
<dbReference type="SUPFAM" id="SSF81345">
    <property type="entry name" value="ABC transporter involved in vitamin B12 uptake, BtuC"/>
    <property type="match status" value="1"/>
</dbReference>
<dbReference type="AlphaFoldDB" id="A0A6L3VEZ7"/>
<comment type="caution">
    <text evidence="9">The sequence shown here is derived from an EMBL/GenBank/DDBJ whole genome shotgun (WGS) entry which is preliminary data.</text>
</comment>
<dbReference type="InterPro" id="IPR000522">
    <property type="entry name" value="ABC_transptr_permease_BtuC"/>
</dbReference>
<feature type="transmembrane region" description="Helical" evidence="8">
    <location>
        <begin position="135"/>
        <end position="155"/>
    </location>
</feature>
<feature type="transmembrane region" description="Helical" evidence="8">
    <location>
        <begin position="79"/>
        <end position="96"/>
    </location>
</feature>
<feature type="transmembrane region" description="Helical" evidence="8">
    <location>
        <begin position="321"/>
        <end position="339"/>
    </location>
</feature>
<dbReference type="OrthoDB" id="9782305at2"/>
<proteinExistence type="inferred from homology"/>
<organism evidence="9 10">
    <name type="scientific">Actinomadura montaniterrae</name>
    <dbReference type="NCBI Taxonomy" id="1803903"/>
    <lineage>
        <taxon>Bacteria</taxon>
        <taxon>Bacillati</taxon>
        <taxon>Actinomycetota</taxon>
        <taxon>Actinomycetes</taxon>
        <taxon>Streptosporangiales</taxon>
        <taxon>Thermomonosporaceae</taxon>
        <taxon>Actinomadura</taxon>
    </lineage>
</organism>
<name>A0A6L3VEZ7_9ACTN</name>
<reference evidence="9 10" key="1">
    <citation type="submission" date="2019-09" db="EMBL/GenBank/DDBJ databases">
        <title>Actinomadura physcomitrii sp. nov., a novel actinomycete isolated from moss [Physcomitrium sphaericum (Ludw) Fuernr].</title>
        <authorList>
            <person name="Liu C."/>
            <person name="Zhuang X."/>
        </authorList>
    </citation>
    <scope>NUCLEOTIDE SEQUENCE [LARGE SCALE GENOMIC DNA]</scope>
    <source>
        <strain evidence="9 10">CYP1-1B</strain>
    </source>
</reference>
<evidence type="ECO:0000256" key="4">
    <source>
        <dbReference type="ARBA" id="ARBA00022475"/>
    </source>
</evidence>
<dbReference type="GO" id="GO:0033214">
    <property type="term" value="P:siderophore-iron import into cell"/>
    <property type="evidence" value="ECO:0007669"/>
    <property type="project" value="TreeGrafter"/>
</dbReference>
<feature type="transmembrane region" description="Helical" evidence="8">
    <location>
        <begin position="108"/>
        <end position="128"/>
    </location>
</feature>
<accession>A0A6L3VEZ7</accession>
<dbReference type="FunFam" id="1.10.3470.10:FF:000001">
    <property type="entry name" value="Vitamin B12 ABC transporter permease BtuC"/>
    <property type="match status" value="1"/>
</dbReference>
<evidence type="ECO:0000313" key="9">
    <source>
        <dbReference type="EMBL" id="KAB2364119.1"/>
    </source>
</evidence>
<dbReference type="GO" id="GO:0005886">
    <property type="term" value="C:plasma membrane"/>
    <property type="evidence" value="ECO:0007669"/>
    <property type="project" value="UniProtKB-SubCell"/>
</dbReference>
<dbReference type="RefSeq" id="WP_151545867.1">
    <property type="nucleotide sequence ID" value="NZ_WBMR01000227.1"/>
</dbReference>
<evidence type="ECO:0000256" key="1">
    <source>
        <dbReference type="ARBA" id="ARBA00004651"/>
    </source>
</evidence>
<dbReference type="InterPro" id="IPR037294">
    <property type="entry name" value="ABC_BtuC-like"/>
</dbReference>